<evidence type="ECO:0000313" key="3">
    <source>
        <dbReference type="EMBL" id="PKQ69383.1"/>
    </source>
</evidence>
<dbReference type="Proteomes" id="UP000233618">
    <property type="component" value="Unassembled WGS sequence"/>
</dbReference>
<evidence type="ECO:0000256" key="1">
    <source>
        <dbReference type="SAM" id="MobiDB-lite"/>
    </source>
</evidence>
<feature type="region of interest" description="Disordered" evidence="1">
    <location>
        <begin position="193"/>
        <end position="216"/>
    </location>
</feature>
<evidence type="ECO:0000313" key="4">
    <source>
        <dbReference type="Proteomes" id="UP000233618"/>
    </source>
</evidence>
<name>A0A2N3IGL4_9BACT</name>
<evidence type="ECO:0000259" key="2">
    <source>
        <dbReference type="Pfam" id="PF04233"/>
    </source>
</evidence>
<organism evidence="3 4">
    <name type="scientific">Labilibaculum manganireducens</name>
    <dbReference type="NCBI Taxonomy" id="1940525"/>
    <lineage>
        <taxon>Bacteria</taxon>
        <taxon>Pseudomonadati</taxon>
        <taxon>Bacteroidota</taxon>
        <taxon>Bacteroidia</taxon>
        <taxon>Marinilabiliales</taxon>
        <taxon>Marinifilaceae</taxon>
        <taxon>Labilibaculum</taxon>
    </lineage>
</organism>
<reference evidence="3 4" key="1">
    <citation type="journal article" date="2017" name="Front. Microbiol.">
        <title>Labilibaculum manganireducens gen. nov., sp. nov. and Labilibaculum filiforme sp. nov., Novel Bacteroidetes Isolated from Subsurface Sediments of the Baltic Sea.</title>
        <authorList>
            <person name="Vandieken V."/>
            <person name="Marshall I.P."/>
            <person name="Niemann H."/>
            <person name="Engelen B."/>
            <person name="Cypionka H."/>
        </authorList>
    </citation>
    <scope>NUCLEOTIDE SEQUENCE [LARGE SCALE GENOMIC DNA]</scope>
    <source>
        <strain evidence="3 4">59.10-2M</strain>
    </source>
</reference>
<keyword evidence="4" id="KW-1185">Reference proteome</keyword>
<dbReference type="Pfam" id="PF04233">
    <property type="entry name" value="Phage_Mu_F"/>
    <property type="match status" value="1"/>
</dbReference>
<comment type="caution">
    <text evidence="3">The sequence shown here is derived from an EMBL/GenBank/DDBJ whole genome shotgun (WGS) entry which is preliminary data.</text>
</comment>
<protein>
    <recommendedName>
        <fullName evidence="2">Phage head morphogenesis domain-containing protein</fullName>
    </recommendedName>
</protein>
<dbReference type="RefSeq" id="WP_101307793.1">
    <property type="nucleotide sequence ID" value="NZ_MVDE01000001.1"/>
</dbReference>
<feature type="domain" description="Phage head morphogenesis" evidence="2">
    <location>
        <begin position="96"/>
        <end position="187"/>
    </location>
</feature>
<dbReference type="NCBIfam" id="TIGR01641">
    <property type="entry name" value="phageSPP1_gp7"/>
    <property type="match status" value="1"/>
</dbReference>
<proteinExistence type="predicted"/>
<dbReference type="InterPro" id="IPR006528">
    <property type="entry name" value="Phage_head_morphogenesis_dom"/>
</dbReference>
<dbReference type="EMBL" id="MVDE01000001">
    <property type="protein sequence ID" value="PKQ69383.1"/>
    <property type="molecule type" value="Genomic_DNA"/>
</dbReference>
<accession>A0A2N3IGL4</accession>
<sequence>MVRIKAESNPLEAWLKRFFAGANGIDYEMWLLNFESLVKSIEEAGMQFTTDYQYAALAEELRVNASSFAAFKNHNEQSALRDLLTDDKGKPRSWSEFKKAAQPLTEQYNKFWLETEYDQAVASSQMAIKWEGFKENADIYPNLEYRAVGDKKTRPEHAKLDGTILPINHKFWNSNYPPNGWKCRCSVTQTDRAPTEVPEKNKPDKGFDFNPGKDKKLFADSNGYQADVDKKEAKKVTDQATKYLDKYLKP</sequence>
<dbReference type="AlphaFoldDB" id="A0A2N3IGL4"/>
<gene>
    <name evidence="3" type="ORF">BZG01_00145</name>
</gene>